<accession>A0A1H4NZ13</accession>
<dbReference type="OrthoDB" id="8237840at2"/>
<dbReference type="RefSeq" id="WP_143046598.1">
    <property type="nucleotide sequence ID" value="NZ_FNTH01000001.1"/>
</dbReference>
<organism evidence="1 2">
    <name type="scientific">Bradyrhizobium erythrophlei</name>
    <dbReference type="NCBI Taxonomy" id="1437360"/>
    <lineage>
        <taxon>Bacteria</taxon>
        <taxon>Pseudomonadati</taxon>
        <taxon>Pseudomonadota</taxon>
        <taxon>Alphaproteobacteria</taxon>
        <taxon>Hyphomicrobiales</taxon>
        <taxon>Nitrobacteraceae</taxon>
        <taxon>Bradyrhizobium</taxon>
    </lineage>
</organism>
<dbReference type="EMBL" id="FNTH01000001">
    <property type="protein sequence ID" value="SEC00399.1"/>
    <property type="molecule type" value="Genomic_DNA"/>
</dbReference>
<evidence type="ECO:0000313" key="1">
    <source>
        <dbReference type="EMBL" id="SEC00399.1"/>
    </source>
</evidence>
<evidence type="ECO:0000313" key="2">
    <source>
        <dbReference type="Proteomes" id="UP000198992"/>
    </source>
</evidence>
<proteinExistence type="predicted"/>
<gene>
    <name evidence="1" type="ORF">SAMN05444164_0773</name>
</gene>
<reference evidence="1 2" key="1">
    <citation type="submission" date="2016-10" db="EMBL/GenBank/DDBJ databases">
        <authorList>
            <person name="de Groot N.N."/>
        </authorList>
    </citation>
    <scope>NUCLEOTIDE SEQUENCE [LARGE SCALE GENOMIC DNA]</scope>
    <source>
        <strain evidence="1 2">MT12</strain>
    </source>
</reference>
<name>A0A1H4NZ13_9BRAD</name>
<protein>
    <submittedName>
        <fullName evidence="1">Uncharacterized protein</fullName>
    </submittedName>
</protein>
<sequence>MASHREMHAVSSDPAKVRNLALSLLALAKTAESVFTEWELTFLKDIAEQSAEIMSLTRQERKDFKFSKERAEALLALRDFRLTALQAEKLFEIRDATELHGDIAGISVRNLIVRCHEARLDLDEGDERFVERLWRSGVGELRRNDLLRLKRCSKQLGELEEHM</sequence>
<dbReference type="AlphaFoldDB" id="A0A1H4NZ13"/>
<dbReference type="Proteomes" id="UP000198992">
    <property type="component" value="Unassembled WGS sequence"/>
</dbReference>